<dbReference type="EMBL" id="SJOL01004844">
    <property type="protein sequence ID" value="TGZ71157.1"/>
    <property type="molecule type" value="Genomic_DNA"/>
</dbReference>
<accession>A0A4S2MAK2</accession>
<keyword evidence="3" id="KW-1185">Reference proteome</keyword>
<name>A0A4S2MAK2_OPIFE</name>
<keyword evidence="1" id="KW-0732">Signal</keyword>
<feature type="signal peptide" evidence="1">
    <location>
        <begin position="1"/>
        <end position="23"/>
    </location>
</feature>
<feature type="chain" id="PRO_5020998514" description="Peptidase S8 pro-domain domain-containing protein" evidence="1">
    <location>
        <begin position="24"/>
        <end position="82"/>
    </location>
</feature>
<dbReference type="AlphaFoldDB" id="A0A4S2MAK2"/>
<reference evidence="2 3" key="1">
    <citation type="journal article" date="2019" name="BMC Genomics">
        <title>New insights from Opisthorchis felineus genome: update on genomics of the epidemiologically important liver flukes.</title>
        <authorList>
            <person name="Ershov N.I."/>
            <person name="Mordvinov V.A."/>
            <person name="Prokhortchouk E.B."/>
            <person name="Pakharukova M.Y."/>
            <person name="Gunbin K.V."/>
            <person name="Ustyantsev K."/>
            <person name="Genaev M.A."/>
            <person name="Blinov A.G."/>
            <person name="Mazur A."/>
            <person name="Boulygina E."/>
            <person name="Tsygankova S."/>
            <person name="Khrameeva E."/>
            <person name="Chekanov N."/>
            <person name="Fan G."/>
            <person name="Xiao A."/>
            <person name="Zhang H."/>
            <person name="Xu X."/>
            <person name="Yang H."/>
            <person name="Solovyev V."/>
            <person name="Lee S.M."/>
            <person name="Liu X."/>
            <person name="Afonnikov D.A."/>
            <person name="Skryabin K.G."/>
        </authorList>
    </citation>
    <scope>NUCLEOTIDE SEQUENCE [LARGE SCALE GENOMIC DNA]</scope>
    <source>
        <strain evidence="2">AK-0245</strain>
        <tissue evidence="2">Whole organism</tissue>
    </source>
</reference>
<evidence type="ECO:0000313" key="3">
    <source>
        <dbReference type="Proteomes" id="UP000308267"/>
    </source>
</evidence>
<protein>
    <recommendedName>
        <fullName evidence="4">Peptidase S8 pro-domain domain-containing protein</fullName>
    </recommendedName>
</protein>
<dbReference type="Proteomes" id="UP000308267">
    <property type="component" value="Unassembled WGS sequence"/>
</dbReference>
<feature type="non-terminal residue" evidence="2">
    <location>
        <position position="82"/>
    </location>
</feature>
<comment type="caution">
    <text evidence="2">The sequence shown here is derived from an EMBL/GenBank/DDBJ whole genome shotgun (WGS) entry which is preliminary data.</text>
</comment>
<sequence length="82" mass="8853">MSPNPHGSIALVPVLLLLLEVQGSQPVPRFFLSSAITDYPGQKHISSGRLLIKRLGKREPTLEDARQGAYFLGPSSSSSHIS</sequence>
<proteinExistence type="predicted"/>
<evidence type="ECO:0000313" key="2">
    <source>
        <dbReference type="EMBL" id="TGZ71157.1"/>
    </source>
</evidence>
<evidence type="ECO:0000256" key="1">
    <source>
        <dbReference type="SAM" id="SignalP"/>
    </source>
</evidence>
<gene>
    <name evidence="2" type="ORF">CRM22_002804</name>
</gene>
<evidence type="ECO:0008006" key="4">
    <source>
        <dbReference type="Google" id="ProtNLM"/>
    </source>
</evidence>
<organism evidence="2 3">
    <name type="scientific">Opisthorchis felineus</name>
    <dbReference type="NCBI Taxonomy" id="147828"/>
    <lineage>
        <taxon>Eukaryota</taxon>
        <taxon>Metazoa</taxon>
        <taxon>Spiralia</taxon>
        <taxon>Lophotrochozoa</taxon>
        <taxon>Platyhelminthes</taxon>
        <taxon>Trematoda</taxon>
        <taxon>Digenea</taxon>
        <taxon>Opisthorchiida</taxon>
        <taxon>Opisthorchiata</taxon>
        <taxon>Opisthorchiidae</taxon>
        <taxon>Opisthorchis</taxon>
    </lineage>
</organism>